<proteinExistence type="inferred from homology"/>
<keyword evidence="2" id="KW-0479">Metal-binding</keyword>
<dbReference type="InterPro" id="IPR003785">
    <property type="entry name" value="Creatininase/forma_Hydrolase"/>
</dbReference>
<dbReference type="PANTHER" id="PTHR35005">
    <property type="entry name" value="3-DEHYDRO-SCYLLO-INOSOSE HYDROLASE"/>
    <property type="match status" value="1"/>
</dbReference>
<evidence type="ECO:0000256" key="3">
    <source>
        <dbReference type="ARBA" id="ARBA00022801"/>
    </source>
</evidence>
<dbReference type="GO" id="GO:0016811">
    <property type="term" value="F:hydrolase activity, acting on carbon-nitrogen (but not peptide) bonds, in linear amides"/>
    <property type="evidence" value="ECO:0007669"/>
    <property type="project" value="TreeGrafter"/>
</dbReference>
<dbReference type="Pfam" id="PF02633">
    <property type="entry name" value="Creatininase"/>
    <property type="match status" value="1"/>
</dbReference>
<evidence type="ECO:0000256" key="1">
    <source>
        <dbReference type="ARBA" id="ARBA00001947"/>
    </source>
</evidence>
<accession>A0A916ZHL2</accession>
<reference evidence="6" key="1">
    <citation type="journal article" date="2014" name="Int. J. Syst. Evol. Microbiol.">
        <title>Complete genome sequence of Corynebacterium casei LMG S-19264T (=DSM 44701T), isolated from a smear-ripened cheese.</title>
        <authorList>
            <consortium name="US DOE Joint Genome Institute (JGI-PGF)"/>
            <person name="Walter F."/>
            <person name="Albersmeier A."/>
            <person name="Kalinowski J."/>
            <person name="Ruckert C."/>
        </authorList>
    </citation>
    <scope>NUCLEOTIDE SEQUENCE</scope>
    <source>
        <strain evidence="6">CGMCC 1.15178</strain>
    </source>
</reference>
<dbReference type="RefSeq" id="WP_188999617.1">
    <property type="nucleotide sequence ID" value="NZ_BMHP01000010.1"/>
</dbReference>
<evidence type="ECO:0000313" key="6">
    <source>
        <dbReference type="EMBL" id="GGD98386.1"/>
    </source>
</evidence>
<dbReference type="GO" id="GO:0009231">
    <property type="term" value="P:riboflavin biosynthetic process"/>
    <property type="evidence" value="ECO:0007669"/>
    <property type="project" value="TreeGrafter"/>
</dbReference>
<comment type="cofactor">
    <cofactor evidence="1">
        <name>Zn(2+)</name>
        <dbReference type="ChEBI" id="CHEBI:29105"/>
    </cofactor>
</comment>
<dbReference type="PANTHER" id="PTHR35005:SF1">
    <property type="entry name" value="2-AMINO-5-FORMYLAMINO-6-RIBOSYLAMINOPYRIMIDIN-4(3H)-ONE 5'-MONOPHOSPHATE DEFORMYLASE"/>
    <property type="match status" value="1"/>
</dbReference>
<evidence type="ECO:0000313" key="7">
    <source>
        <dbReference type="Proteomes" id="UP000612456"/>
    </source>
</evidence>
<protein>
    <submittedName>
        <fullName evidence="6">Creatininase</fullName>
    </submittedName>
</protein>
<comment type="caution">
    <text evidence="6">The sequence shown here is derived from an EMBL/GenBank/DDBJ whole genome shotgun (WGS) entry which is preliminary data.</text>
</comment>
<dbReference type="EMBL" id="BMHP01000010">
    <property type="protein sequence ID" value="GGD98386.1"/>
    <property type="molecule type" value="Genomic_DNA"/>
</dbReference>
<reference evidence="6" key="2">
    <citation type="submission" date="2020-09" db="EMBL/GenBank/DDBJ databases">
        <authorList>
            <person name="Sun Q."/>
            <person name="Zhou Y."/>
        </authorList>
    </citation>
    <scope>NUCLEOTIDE SEQUENCE</scope>
    <source>
        <strain evidence="6">CGMCC 1.15178</strain>
    </source>
</reference>
<name>A0A916ZHL2_9BACL</name>
<evidence type="ECO:0000256" key="2">
    <source>
        <dbReference type="ARBA" id="ARBA00022723"/>
    </source>
</evidence>
<dbReference type="GO" id="GO:0046872">
    <property type="term" value="F:metal ion binding"/>
    <property type="evidence" value="ECO:0007669"/>
    <property type="project" value="UniProtKB-KW"/>
</dbReference>
<keyword evidence="3" id="KW-0378">Hydrolase</keyword>
<comment type="similarity">
    <text evidence="5">Belongs to the creatininase superfamily.</text>
</comment>
<keyword evidence="7" id="KW-1185">Reference proteome</keyword>
<sequence length="258" mass="28238">MILHNMTAPEVGNIDFEHTLVVIPVGSTEQHGPHLPTDTDTFIVDHLAKELERENSQTILLTPTMWLGHSPHHLDYGGTLSVYHPVYIQMLQSICQSYIGMGARKLWILNGHGGNSAPNQMVLQQLKNDFPDILIIAAEYWHVAAQEIASIRESDSGGLGHACELETSLYLYLDPSKVRLDLIADDGGQPAGGIWEFDMLKGNAAARVFNFKELTASGVFGKPSMASSEKGGRLFEAISGRLSQFAKSILQLGKESSI</sequence>
<evidence type="ECO:0000256" key="4">
    <source>
        <dbReference type="ARBA" id="ARBA00022833"/>
    </source>
</evidence>
<evidence type="ECO:0000256" key="5">
    <source>
        <dbReference type="ARBA" id="ARBA00024029"/>
    </source>
</evidence>
<organism evidence="6 7">
    <name type="scientific">Paenibacillus nasutitermitis</name>
    <dbReference type="NCBI Taxonomy" id="1652958"/>
    <lineage>
        <taxon>Bacteria</taxon>
        <taxon>Bacillati</taxon>
        <taxon>Bacillota</taxon>
        <taxon>Bacilli</taxon>
        <taxon>Bacillales</taxon>
        <taxon>Paenibacillaceae</taxon>
        <taxon>Paenibacillus</taxon>
    </lineage>
</organism>
<dbReference type="Gene3D" id="3.40.50.10310">
    <property type="entry name" value="Creatininase"/>
    <property type="match status" value="1"/>
</dbReference>
<dbReference type="AlphaFoldDB" id="A0A916ZHL2"/>
<keyword evidence="4" id="KW-0862">Zinc</keyword>
<gene>
    <name evidence="6" type="ORF">GCM10010911_66490</name>
</gene>
<dbReference type="InterPro" id="IPR024087">
    <property type="entry name" value="Creatininase-like_sf"/>
</dbReference>
<dbReference type="SUPFAM" id="SSF102215">
    <property type="entry name" value="Creatininase"/>
    <property type="match status" value="1"/>
</dbReference>
<dbReference type="Proteomes" id="UP000612456">
    <property type="component" value="Unassembled WGS sequence"/>
</dbReference>